<evidence type="ECO:0000313" key="4">
    <source>
        <dbReference type="Proteomes" id="UP001649381"/>
    </source>
</evidence>
<feature type="domain" description="HTH cro/C1-type" evidence="2">
    <location>
        <begin position="5"/>
        <end position="59"/>
    </location>
</feature>
<dbReference type="SUPFAM" id="SSF47413">
    <property type="entry name" value="lambda repressor-like DNA-binding domains"/>
    <property type="match status" value="1"/>
</dbReference>
<dbReference type="InterPro" id="IPR050807">
    <property type="entry name" value="TransReg_Diox_bact_type"/>
</dbReference>
<dbReference type="Pfam" id="PF01381">
    <property type="entry name" value="HTH_3"/>
    <property type="match status" value="1"/>
</dbReference>
<dbReference type="RefSeq" id="WP_236339281.1">
    <property type="nucleotide sequence ID" value="NZ_JAKIJS010000007.1"/>
</dbReference>
<reference evidence="3 4" key="1">
    <citation type="submission" date="2022-01" db="EMBL/GenBank/DDBJ databases">
        <title>Alkalihalobacillus sp. EGI L200015, a novel bacterium isolated from a salt lake sediment.</title>
        <authorList>
            <person name="Gao L."/>
            <person name="Fang B.-Z."/>
            <person name="Li W.-J."/>
        </authorList>
    </citation>
    <scope>NUCLEOTIDE SEQUENCE [LARGE SCALE GENOMIC DNA]</scope>
    <source>
        <strain evidence="3 4">KCTC 12718</strain>
    </source>
</reference>
<organism evidence="3 4">
    <name type="scientific">Pseudalkalibacillus berkeleyi</name>
    <dbReference type="NCBI Taxonomy" id="1069813"/>
    <lineage>
        <taxon>Bacteria</taxon>
        <taxon>Bacillati</taxon>
        <taxon>Bacillota</taxon>
        <taxon>Bacilli</taxon>
        <taxon>Bacillales</taxon>
        <taxon>Fictibacillaceae</taxon>
        <taxon>Pseudalkalibacillus</taxon>
    </lineage>
</organism>
<dbReference type="Proteomes" id="UP001649381">
    <property type="component" value="Unassembled WGS sequence"/>
</dbReference>
<evidence type="ECO:0000256" key="1">
    <source>
        <dbReference type="ARBA" id="ARBA00023125"/>
    </source>
</evidence>
<proteinExistence type="predicted"/>
<sequence>MREWLIQARKQKGYTQEQVAMQCFIDRSYYAQIEKGTRNPSMEVAKKIATALGVNPSTFFNDQYEEPSFLLLLRNSQMVIAYCNLQLEYMWVFNPHPDFESANLLGKRDDEIANNKGTKELMAFKQEIIDTGMKMRKKINFPTTLGESTYDIYGEPITDKNDEIIGVITISLDVTKKTSKKRTIDSKKPNKRPII</sequence>
<dbReference type="CDD" id="cd00093">
    <property type="entry name" value="HTH_XRE"/>
    <property type="match status" value="1"/>
</dbReference>
<dbReference type="PANTHER" id="PTHR46797">
    <property type="entry name" value="HTH-TYPE TRANSCRIPTIONAL REGULATOR"/>
    <property type="match status" value="1"/>
</dbReference>
<name>A0ABS9H7G0_9BACL</name>
<keyword evidence="4" id="KW-1185">Reference proteome</keyword>
<dbReference type="Gene3D" id="3.30.450.20">
    <property type="entry name" value="PAS domain"/>
    <property type="match status" value="1"/>
</dbReference>
<dbReference type="PANTHER" id="PTHR46797:SF1">
    <property type="entry name" value="METHYLPHOSPHONATE SYNTHASE"/>
    <property type="match status" value="1"/>
</dbReference>
<evidence type="ECO:0000313" key="3">
    <source>
        <dbReference type="EMBL" id="MCF6139630.1"/>
    </source>
</evidence>
<accession>A0ABS9H7G0</accession>
<dbReference type="EMBL" id="JAKIJS010000007">
    <property type="protein sequence ID" value="MCF6139630.1"/>
    <property type="molecule type" value="Genomic_DNA"/>
</dbReference>
<dbReference type="Gene3D" id="1.10.260.40">
    <property type="entry name" value="lambda repressor-like DNA-binding domains"/>
    <property type="match status" value="1"/>
</dbReference>
<keyword evidence="1" id="KW-0238">DNA-binding</keyword>
<comment type="caution">
    <text evidence="3">The sequence shown here is derived from an EMBL/GenBank/DDBJ whole genome shotgun (WGS) entry which is preliminary data.</text>
</comment>
<protein>
    <submittedName>
        <fullName evidence="3">Helix-turn-helix domain-containing protein</fullName>
    </submittedName>
</protein>
<dbReference type="InterPro" id="IPR001387">
    <property type="entry name" value="Cro/C1-type_HTH"/>
</dbReference>
<gene>
    <name evidence="3" type="ORF">L2716_18100</name>
</gene>
<evidence type="ECO:0000259" key="2">
    <source>
        <dbReference type="PROSITE" id="PS50943"/>
    </source>
</evidence>
<dbReference type="SMART" id="SM00530">
    <property type="entry name" value="HTH_XRE"/>
    <property type="match status" value="1"/>
</dbReference>
<dbReference type="PROSITE" id="PS50943">
    <property type="entry name" value="HTH_CROC1"/>
    <property type="match status" value="1"/>
</dbReference>
<dbReference type="InterPro" id="IPR010982">
    <property type="entry name" value="Lambda_DNA-bd_dom_sf"/>
</dbReference>